<dbReference type="EMBL" id="CP016279">
    <property type="protein sequence ID" value="ANP53445.1"/>
    <property type="molecule type" value="Genomic_DNA"/>
</dbReference>
<reference evidence="4 6" key="2">
    <citation type="submission" date="2021-03" db="EMBL/GenBank/DDBJ databases">
        <title>Genomic Encyclopedia of Type Strains, Phase IV (KMG-IV): sequencing the most valuable type-strain genomes for metagenomic binning, comparative biology and taxonomic classification.</title>
        <authorList>
            <person name="Goeker M."/>
        </authorList>
    </citation>
    <scope>NUCLEOTIDE SEQUENCE [LARGE SCALE GENOMIC DNA]</scope>
    <source>
        <strain evidence="4 6">DSM 40499</strain>
    </source>
</reference>
<dbReference type="KEGG" id="sgs:AVL59_31415"/>
<organism evidence="3 5">
    <name type="scientific">Streptomyces griseochromogenes</name>
    <dbReference type="NCBI Taxonomy" id="68214"/>
    <lineage>
        <taxon>Bacteria</taxon>
        <taxon>Bacillati</taxon>
        <taxon>Actinomycetota</taxon>
        <taxon>Actinomycetes</taxon>
        <taxon>Kitasatosporales</taxon>
        <taxon>Streptomycetaceae</taxon>
        <taxon>Streptomyces</taxon>
    </lineage>
</organism>
<dbReference type="InterPro" id="IPR001031">
    <property type="entry name" value="Thioesterase"/>
</dbReference>
<dbReference type="Pfam" id="PF00975">
    <property type="entry name" value="Thioesterase"/>
    <property type="match status" value="1"/>
</dbReference>
<dbReference type="RefSeq" id="WP_067311252.1">
    <property type="nucleotide sequence ID" value="NZ_CP016279.1"/>
</dbReference>
<dbReference type="GO" id="GO:0008610">
    <property type="term" value="P:lipid biosynthetic process"/>
    <property type="evidence" value="ECO:0007669"/>
    <property type="project" value="TreeGrafter"/>
</dbReference>
<proteinExistence type="inferred from homology"/>
<reference evidence="3 5" key="1">
    <citation type="submission" date="2016-06" db="EMBL/GenBank/DDBJ databases">
        <title>Complete genome sequence of Streptomyces griseochromogenes ATCC 14511, the Blasticidin S producer.</title>
        <authorList>
            <person name="Wu L."/>
        </authorList>
    </citation>
    <scope>NUCLEOTIDE SEQUENCE [LARGE SCALE GENOMIC DNA]</scope>
    <source>
        <strain evidence="3 5">ATCC 14511</strain>
    </source>
</reference>
<comment type="similarity">
    <text evidence="1">Belongs to the thioesterase family.</text>
</comment>
<dbReference type="InterPro" id="IPR012223">
    <property type="entry name" value="TEII"/>
</dbReference>
<dbReference type="SUPFAM" id="SSF53474">
    <property type="entry name" value="alpha/beta-Hydrolases"/>
    <property type="match status" value="1"/>
</dbReference>
<sequence length="243" mass="27217">MCLPHAGGAANFYHSWARWLPDGVELLTVQYPGRQDRIGEPCLSRMDDLAPEVVAALRPWLDAPAPLVLFGHSMGAWVAFEVALRLETSLAYRPLGLLVSGQTAPHLPPLREWPGDTDEELFAELRRLDGIDMESIEHPDLRELVMPAIRSDFQLVRDYPPRPPRRISAPIVALNGTTDPDVPLDQVDAWRDATLGAFRSHVFPGGHFYLTEHETQVADEVTRTLRWLTGDEEPAVPRPTRTP</sequence>
<evidence type="ECO:0000313" key="4">
    <source>
        <dbReference type="EMBL" id="MBP2054734.1"/>
    </source>
</evidence>
<dbReference type="EMBL" id="JAGGLP010000023">
    <property type="protein sequence ID" value="MBP2054734.1"/>
    <property type="molecule type" value="Genomic_DNA"/>
</dbReference>
<evidence type="ECO:0000313" key="3">
    <source>
        <dbReference type="EMBL" id="ANP53445.1"/>
    </source>
</evidence>
<name>A0A1B1B3Q6_9ACTN</name>
<dbReference type="PANTHER" id="PTHR11487:SF0">
    <property type="entry name" value="S-ACYL FATTY ACID SYNTHASE THIOESTERASE, MEDIUM CHAIN"/>
    <property type="match status" value="1"/>
</dbReference>
<evidence type="ECO:0000259" key="2">
    <source>
        <dbReference type="Pfam" id="PF00975"/>
    </source>
</evidence>
<dbReference type="Proteomes" id="UP000092659">
    <property type="component" value="Chromosome"/>
</dbReference>
<dbReference type="STRING" id="68214.AVL59_31415"/>
<dbReference type="InterPro" id="IPR029058">
    <property type="entry name" value="AB_hydrolase_fold"/>
</dbReference>
<dbReference type="PANTHER" id="PTHR11487">
    <property type="entry name" value="THIOESTERASE"/>
    <property type="match status" value="1"/>
</dbReference>
<evidence type="ECO:0000313" key="6">
    <source>
        <dbReference type="Proteomes" id="UP001519309"/>
    </source>
</evidence>
<keyword evidence="6" id="KW-1185">Reference proteome</keyword>
<feature type="domain" description="Thioesterase" evidence="2">
    <location>
        <begin position="1"/>
        <end position="222"/>
    </location>
</feature>
<evidence type="ECO:0000256" key="1">
    <source>
        <dbReference type="ARBA" id="ARBA00007169"/>
    </source>
</evidence>
<dbReference type="AlphaFoldDB" id="A0A1B1B3Q6"/>
<accession>A0A1B1B3Q6</accession>
<protein>
    <submittedName>
        <fullName evidence="4">Pyochelin biosynthetic protein PchC</fullName>
    </submittedName>
</protein>
<gene>
    <name evidence="3" type="ORF">AVL59_31415</name>
    <name evidence="4" type="ORF">J2Z21_007744</name>
</gene>
<evidence type="ECO:0000313" key="5">
    <source>
        <dbReference type="Proteomes" id="UP000092659"/>
    </source>
</evidence>
<dbReference type="Proteomes" id="UP001519309">
    <property type="component" value="Unassembled WGS sequence"/>
</dbReference>
<dbReference type="Gene3D" id="3.40.50.1820">
    <property type="entry name" value="alpha/beta hydrolase"/>
    <property type="match status" value="1"/>
</dbReference>
<dbReference type="OrthoDB" id="8480037at2"/>